<protein>
    <submittedName>
        <fullName evidence="1">Uncharacterized protein</fullName>
    </submittedName>
</protein>
<proteinExistence type="predicted"/>
<evidence type="ECO:0000313" key="1">
    <source>
        <dbReference type="EMBL" id="PJE78208.1"/>
    </source>
</evidence>
<comment type="caution">
    <text evidence="1">The sequence shown here is derived from an EMBL/GenBank/DDBJ whole genome shotgun (WGS) entry which is preliminary data.</text>
</comment>
<accession>A0A2H9T4S5</accession>
<reference evidence="1" key="1">
    <citation type="journal article" date="2017" name="Appl. Environ. Microbiol.">
        <title>Molecular characterization of an Endozoicomonas-like organism causing infection in king scallop Pecten maximus L.</title>
        <authorList>
            <person name="Cano I."/>
            <person name="van Aerle R."/>
            <person name="Ross S."/>
            <person name="Verner-Jeffreys D.W."/>
            <person name="Paley R.K."/>
            <person name="Rimmer G."/>
            <person name="Ryder D."/>
            <person name="Hooper P."/>
            <person name="Stone D."/>
            <person name="Feist S.W."/>
        </authorList>
    </citation>
    <scope>NUCLEOTIDE SEQUENCE</scope>
</reference>
<sequence>MGPLILKKKLQTQGALNYINFKGLELKILLPCVIFDSTIYLEWNIEHFELLFSHFNSFLGKTALDRGHVLITYDLKICL</sequence>
<dbReference type="AlphaFoldDB" id="A0A2H9T4S5"/>
<name>A0A2H9T4S5_9ZZZZ</name>
<gene>
    <name evidence="1" type="ORF">CI610_02864</name>
</gene>
<dbReference type="EMBL" id="NSIT01000232">
    <property type="protein sequence ID" value="PJE78208.1"/>
    <property type="molecule type" value="Genomic_DNA"/>
</dbReference>
<organism evidence="1">
    <name type="scientific">invertebrate metagenome</name>
    <dbReference type="NCBI Taxonomy" id="1711999"/>
    <lineage>
        <taxon>unclassified sequences</taxon>
        <taxon>metagenomes</taxon>
        <taxon>organismal metagenomes</taxon>
    </lineage>
</organism>